<feature type="compositionally biased region" description="Polar residues" evidence="1">
    <location>
        <begin position="275"/>
        <end position="289"/>
    </location>
</feature>
<dbReference type="InParanoid" id="A0A316VAE8"/>
<dbReference type="Proteomes" id="UP000245771">
    <property type="component" value="Unassembled WGS sequence"/>
</dbReference>
<dbReference type="RefSeq" id="XP_025354754.1">
    <property type="nucleotide sequence ID" value="XM_025500521.1"/>
</dbReference>
<organism evidence="2 3">
    <name type="scientific">Meira miltonrushii</name>
    <dbReference type="NCBI Taxonomy" id="1280837"/>
    <lineage>
        <taxon>Eukaryota</taxon>
        <taxon>Fungi</taxon>
        <taxon>Dikarya</taxon>
        <taxon>Basidiomycota</taxon>
        <taxon>Ustilaginomycotina</taxon>
        <taxon>Exobasidiomycetes</taxon>
        <taxon>Exobasidiales</taxon>
        <taxon>Brachybasidiaceae</taxon>
        <taxon>Meira</taxon>
    </lineage>
</organism>
<protein>
    <submittedName>
        <fullName evidence="2">Uncharacterized protein</fullName>
    </submittedName>
</protein>
<name>A0A316VAE8_9BASI</name>
<sequence length="386" mass="42090">MFSPQRRQILGAKGRLSPKKPGLGTEEAANVGPKQLFNDLKQTSSKKASTSASIFGGTNKSRAFGEKTNRSPQRSNEEHDAGSVPVKPRTTHSPTKGKLKSSIQRSGFVTPSANIGHAGALRMQMGEFLDARAGNGIQSVEKSDSSVTVDGRVMTEEELYPEIEYMPPPVEVPYDFPAELDGLPRGAEMGDMLQSIVAEGFYKPQRPESIEMQRREDLENVPDPSIDDFVEKTWPQVEQRGVKPLETSKRTASSSHGTGKAPSVRPITQAIRKPFTSSRETKSNTQTTGRRAPVVTEKKAVSVQKKPFSTASTTPRTNLASKSTGSSAVPSKVKALSLKDNNTQVRRGNGPTKSKLDDFENDKLAKSIQAKFLRAEQENGFEGFEL</sequence>
<gene>
    <name evidence="2" type="ORF">FA14DRAFT_174116</name>
</gene>
<dbReference type="GeneID" id="37022302"/>
<feature type="region of interest" description="Disordered" evidence="1">
    <location>
        <begin position="213"/>
        <end position="360"/>
    </location>
</feature>
<feature type="region of interest" description="Disordered" evidence="1">
    <location>
        <begin position="1"/>
        <end position="111"/>
    </location>
</feature>
<dbReference type="OrthoDB" id="3366667at2759"/>
<dbReference type="AlphaFoldDB" id="A0A316VAE8"/>
<proteinExistence type="predicted"/>
<reference evidence="2 3" key="1">
    <citation type="journal article" date="2018" name="Mol. Biol. Evol.">
        <title>Broad Genomic Sampling Reveals a Smut Pathogenic Ancestry of the Fungal Clade Ustilaginomycotina.</title>
        <authorList>
            <person name="Kijpornyongpan T."/>
            <person name="Mondo S.J."/>
            <person name="Barry K."/>
            <person name="Sandor L."/>
            <person name="Lee J."/>
            <person name="Lipzen A."/>
            <person name="Pangilinan J."/>
            <person name="LaButti K."/>
            <person name="Hainaut M."/>
            <person name="Henrissat B."/>
            <person name="Grigoriev I.V."/>
            <person name="Spatafora J.W."/>
            <person name="Aime M.C."/>
        </authorList>
    </citation>
    <scope>NUCLEOTIDE SEQUENCE [LARGE SCALE GENOMIC DNA]</scope>
    <source>
        <strain evidence="2 3">MCA 3882</strain>
    </source>
</reference>
<evidence type="ECO:0000313" key="3">
    <source>
        <dbReference type="Proteomes" id="UP000245771"/>
    </source>
</evidence>
<feature type="compositionally biased region" description="Basic and acidic residues" evidence="1">
    <location>
        <begin position="63"/>
        <end position="81"/>
    </location>
</feature>
<feature type="compositionally biased region" description="Polar residues" evidence="1">
    <location>
        <begin position="307"/>
        <end position="329"/>
    </location>
</feature>
<evidence type="ECO:0000256" key="1">
    <source>
        <dbReference type="SAM" id="MobiDB-lite"/>
    </source>
</evidence>
<keyword evidence="3" id="KW-1185">Reference proteome</keyword>
<feature type="compositionally biased region" description="Low complexity" evidence="1">
    <location>
        <begin position="43"/>
        <end position="53"/>
    </location>
</feature>
<accession>A0A316VAE8</accession>
<evidence type="ECO:0000313" key="2">
    <source>
        <dbReference type="EMBL" id="PWN34452.1"/>
    </source>
</evidence>
<dbReference type="EMBL" id="KZ819604">
    <property type="protein sequence ID" value="PWN34452.1"/>
    <property type="molecule type" value="Genomic_DNA"/>
</dbReference>
<feature type="compositionally biased region" description="Basic and acidic residues" evidence="1">
    <location>
        <begin position="240"/>
        <end position="249"/>
    </location>
</feature>
<feature type="compositionally biased region" description="Polar residues" evidence="1">
    <location>
        <begin position="101"/>
        <end position="111"/>
    </location>
</feature>